<dbReference type="EMBL" id="KQ947421">
    <property type="protein sequence ID" value="KUJ13743.1"/>
    <property type="molecule type" value="Genomic_DNA"/>
</dbReference>
<reference evidence="7 8" key="1">
    <citation type="submission" date="2015-10" db="EMBL/GenBank/DDBJ databases">
        <title>Full genome of DAOMC 229536 Phialocephala scopiformis, a fungal endophyte of spruce producing the potent anti-insectan compound rugulosin.</title>
        <authorList>
            <consortium name="DOE Joint Genome Institute"/>
            <person name="Walker A.K."/>
            <person name="Frasz S.L."/>
            <person name="Seifert K.A."/>
            <person name="Miller J.D."/>
            <person name="Mondo S.J."/>
            <person name="Labutti K."/>
            <person name="Lipzen A."/>
            <person name="Dockter R."/>
            <person name="Kennedy M."/>
            <person name="Grigoriev I.V."/>
            <person name="Spatafora J.W."/>
        </authorList>
    </citation>
    <scope>NUCLEOTIDE SEQUENCE [LARGE SCALE GENOMIC DNA]</scope>
    <source>
        <strain evidence="7 8">CBS 120377</strain>
    </source>
</reference>
<keyword evidence="2 4" id="KW-0863">Zinc-finger</keyword>
<gene>
    <name evidence="7" type="ORF">LY89DRAFT_146514</name>
</gene>
<dbReference type="Proteomes" id="UP000070700">
    <property type="component" value="Unassembled WGS sequence"/>
</dbReference>
<sequence>MALVSSEQSPIFQLLDLAFAPMGLEPDNQFQHLNFSVFGSPQSSPPAFPDPIFSSSRSRPRSPVAKRSWIWAHHAPNSRKFHTGTHSHWDCAYCSKSFKLVSGTGKPMRHLEIAHGILRPAKRVAGVTCSASTSLASERFTSQISGINKESWNVSKEQMSLDPHFASCTDYCGDNGCSGAFSNDMDIWLDCSHSGFESHTSETASISPTATSISTFDSGFEDTFSSAESSPSSYMDHGSNSLSRSPPTKSASFTTRRSWIWQHHESFSWNDEGSSDSDWRCAYCWKVYRKSSGTGKGMKHLRDAHGFVC</sequence>
<proteinExistence type="predicted"/>
<dbReference type="GeneID" id="28815085"/>
<evidence type="ECO:0000259" key="6">
    <source>
        <dbReference type="PROSITE" id="PS50808"/>
    </source>
</evidence>
<evidence type="ECO:0000256" key="3">
    <source>
        <dbReference type="ARBA" id="ARBA00022833"/>
    </source>
</evidence>
<name>A0A194X0L9_MOLSC</name>
<keyword evidence="1" id="KW-0479">Metal-binding</keyword>
<evidence type="ECO:0000256" key="4">
    <source>
        <dbReference type="PROSITE-ProRule" id="PRU00027"/>
    </source>
</evidence>
<dbReference type="OrthoDB" id="10461747at2759"/>
<accession>A0A194X0L9</accession>
<keyword evidence="3" id="KW-0862">Zinc</keyword>
<dbReference type="KEGG" id="psco:LY89DRAFT_146514"/>
<dbReference type="RefSeq" id="XP_018068098.1">
    <property type="nucleotide sequence ID" value="XM_018205359.1"/>
</dbReference>
<dbReference type="AlphaFoldDB" id="A0A194X0L9"/>
<protein>
    <recommendedName>
        <fullName evidence="6">BED-type domain-containing protein</fullName>
    </recommendedName>
</protein>
<feature type="region of interest" description="Disordered" evidence="5">
    <location>
        <begin position="227"/>
        <end position="249"/>
    </location>
</feature>
<dbReference type="InterPro" id="IPR003656">
    <property type="entry name" value="Znf_BED"/>
</dbReference>
<evidence type="ECO:0000313" key="7">
    <source>
        <dbReference type="EMBL" id="KUJ13743.1"/>
    </source>
</evidence>
<evidence type="ECO:0000313" key="8">
    <source>
        <dbReference type="Proteomes" id="UP000070700"/>
    </source>
</evidence>
<dbReference type="GO" id="GO:0008270">
    <property type="term" value="F:zinc ion binding"/>
    <property type="evidence" value="ECO:0007669"/>
    <property type="project" value="UniProtKB-KW"/>
</dbReference>
<evidence type="ECO:0000256" key="1">
    <source>
        <dbReference type="ARBA" id="ARBA00022723"/>
    </source>
</evidence>
<dbReference type="GO" id="GO:0003677">
    <property type="term" value="F:DNA binding"/>
    <property type="evidence" value="ECO:0007669"/>
    <property type="project" value="InterPro"/>
</dbReference>
<dbReference type="PROSITE" id="PS50808">
    <property type="entry name" value="ZF_BED"/>
    <property type="match status" value="1"/>
</dbReference>
<evidence type="ECO:0000256" key="5">
    <source>
        <dbReference type="SAM" id="MobiDB-lite"/>
    </source>
</evidence>
<feature type="domain" description="BED-type" evidence="6">
    <location>
        <begin position="255"/>
        <end position="305"/>
    </location>
</feature>
<evidence type="ECO:0000256" key="2">
    <source>
        <dbReference type="ARBA" id="ARBA00022771"/>
    </source>
</evidence>
<keyword evidence="8" id="KW-1185">Reference proteome</keyword>
<organism evidence="7 8">
    <name type="scientific">Mollisia scopiformis</name>
    <name type="common">Conifer needle endophyte fungus</name>
    <name type="synonym">Phialocephala scopiformis</name>
    <dbReference type="NCBI Taxonomy" id="149040"/>
    <lineage>
        <taxon>Eukaryota</taxon>
        <taxon>Fungi</taxon>
        <taxon>Dikarya</taxon>
        <taxon>Ascomycota</taxon>
        <taxon>Pezizomycotina</taxon>
        <taxon>Leotiomycetes</taxon>
        <taxon>Helotiales</taxon>
        <taxon>Mollisiaceae</taxon>
        <taxon>Mollisia</taxon>
    </lineage>
</organism>
<dbReference type="InParanoid" id="A0A194X0L9"/>